<evidence type="ECO:0000313" key="2">
    <source>
        <dbReference type="EMBL" id="KFB36961.1"/>
    </source>
</evidence>
<reference evidence="2 4" key="1">
    <citation type="journal article" date="2014" name="BMC Genomics">
        <title>Genome sequence of Anopheles sinensis provides insight into genetics basis of mosquito competence for malaria parasites.</title>
        <authorList>
            <person name="Zhou D."/>
            <person name="Zhang D."/>
            <person name="Ding G."/>
            <person name="Shi L."/>
            <person name="Hou Q."/>
            <person name="Ye Y."/>
            <person name="Xu Y."/>
            <person name="Zhou H."/>
            <person name="Xiong C."/>
            <person name="Li S."/>
            <person name="Yu J."/>
            <person name="Hong S."/>
            <person name="Yu X."/>
            <person name="Zou P."/>
            <person name="Chen C."/>
            <person name="Chang X."/>
            <person name="Wang W."/>
            <person name="Lv Y."/>
            <person name="Sun Y."/>
            <person name="Ma L."/>
            <person name="Shen B."/>
            <person name="Zhu C."/>
        </authorList>
    </citation>
    <scope>NUCLEOTIDE SEQUENCE [LARGE SCALE GENOMIC DNA]</scope>
</reference>
<sequence length="160" mass="17259">MDAARDGFHLANRKQSAHNGLHIIVFHILIIPRPVELSSPIILPASSLLLRGRACSLEVYVRLIITFTPSATSSAPGEGILFRARGFILLPARNVPPYSVAQGLARVFISSLMVSVKCSSNQCLRCFPVMLLGAVARGFALVLLLPFFRLPDPPVAGVCV</sequence>
<keyword evidence="4" id="KW-1185">Reference proteome</keyword>
<name>A0A084VG67_ANOSI</name>
<dbReference type="EMBL" id="KE524808">
    <property type="protein sequence ID" value="KFB36961.1"/>
    <property type="molecule type" value="Genomic_DNA"/>
</dbReference>
<keyword evidence="1" id="KW-0812">Transmembrane</keyword>
<dbReference type="EMBL" id="ATLV01012683">
    <property type="status" value="NOT_ANNOTATED_CDS"/>
    <property type="molecule type" value="Genomic_DNA"/>
</dbReference>
<dbReference type="VEuPathDB" id="VectorBase:ASIC004158"/>
<keyword evidence="1" id="KW-0472">Membrane</keyword>
<evidence type="ECO:0000256" key="1">
    <source>
        <dbReference type="SAM" id="Phobius"/>
    </source>
</evidence>
<reference evidence="3" key="2">
    <citation type="submission" date="2020-05" db="UniProtKB">
        <authorList>
            <consortium name="EnsemblMetazoa"/>
        </authorList>
    </citation>
    <scope>IDENTIFICATION</scope>
</reference>
<keyword evidence="1" id="KW-1133">Transmembrane helix</keyword>
<feature type="transmembrane region" description="Helical" evidence="1">
    <location>
        <begin position="127"/>
        <end position="148"/>
    </location>
</feature>
<protein>
    <submittedName>
        <fullName evidence="2 3">Multidrug DMT transporter permease</fullName>
    </submittedName>
</protein>
<evidence type="ECO:0000313" key="3">
    <source>
        <dbReference type="EnsemblMetazoa" id="ASIC004158-PA"/>
    </source>
</evidence>
<organism evidence="2">
    <name type="scientific">Anopheles sinensis</name>
    <name type="common">Mosquito</name>
    <dbReference type="NCBI Taxonomy" id="74873"/>
    <lineage>
        <taxon>Eukaryota</taxon>
        <taxon>Metazoa</taxon>
        <taxon>Ecdysozoa</taxon>
        <taxon>Arthropoda</taxon>
        <taxon>Hexapoda</taxon>
        <taxon>Insecta</taxon>
        <taxon>Pterygota</taxon>
        <taxon>Neoptera</taxon>
        <taxon>Endopterygota</taxon>
        <taxon>Diptera</taxon>
        <taxon>Nematocera</taxon>
        <taxon>Culicoidea</taxon>
        <taxon>Culicidae</taxon>
        <taxon>Anophelinae</taxon>
        <taxon>Anopheles</taxon>
    </lineage>
</organism>
<dbReference type="Proteomes" id="UP000030765">
    <property type="component" value="Unassembled WGS sequence"/>
</dbReference>
<dbReference type="AlphaFoldDB" id="A0A084VG67"/>
<dbReference type="EnsemblMetazoa" id="ASIC004158-RA">
    <property type="protein sequence ID" value="ASIC004158-PA"/>
    <property type="gene ID" value="ASIC004158"/>
</dbReference>
<gene>
    <name evidence="2" type="ORF">ZHAS_00004158</name>
</gene>
<proteinExistence type="predicted"/>
<accession>A0A084VG67</accession>
<evidence type="ECO:0000313" key="4">
    <source>
        <dbReference type="Proteomes" id="UP000030765"/>
    </source>
</evidence>